<evidence type="ECO:0000313" key="1">
    <source>
        <dbReference type="EMBL" id="KAI7955005.1"/>
    </source>
</evidence>
<gene>
    <name evidence="1" type="ORF">MJO28_005405</name>
</gene>
<keyword evidence="2" id="KW-1185">Reference proteome</keyword>
<evidence type="ECO:0000313" key="2">
    <source>
        <dbReference type="Proteomes" id="UP001060170"/>
    </source>
</evidence>
<name>A0ACC0EL46_9BASI</name>
<organism evidence="1 2">
    <name type="scientific">Puccinia striiformis f. sp. tritici</name>
    <dbReference type="NCBI Taxonomy" id="168172"/>
    <lineage>
        <taxon>Eukaryota</taxon>
        <taxon>Fungi</taxon>
        <taxon>Dikarya</taxon>
        <taxon>Basidiomycota</taxon>
        <taxon>Pucciniomycotina</taxon>
        <taxon>Pucciniomycetes</taxon>
        <taxon>Pucciniales</taxon>
        <taxon>Pucciniaceae</taxon>
        <taxon>Puccinia</taxon>
    </lineage>
</organism>
<comment type="caution">
    <text evidence="1">The sequence shown here is derived from an EMBL/GenBank/DDBJ whole genome shotgun (WGS) entry which is preliminary data.</text>
</comment>
<reference evidence="2" key="1">
    <citation type="journal article" date="2018" name="BMC Genomics">
        <title>Genomic insights into host adaptation between the wheat stripe rust pathogen (Puccinia striiformis f. sp. tritici) and the barley stripe rust pathogen (Puccinia striiformis f. sp. hordei).</title>
        <authorList>
            <person name="Xia C."/>
            <person name="Wang M."/>
            <person name="Yin C."/>
            <person name="Cornejo O.E."/>
            <person name="Hulbert S.H."/>
            <person name="Chen X."/>
        </authorList>
    </citation>
    <scope>NUCLEOTIDE SEQUENCE [LARGE SCALE GENOMIC DNA]</scope>
    <source>
        <strain evidence="2">93-210</strain>
    </source>
</reference>
<reference evidence="1 2" key="3">
    <citation type="journal article" date="2022" name="Microbiol. Spectr.">
        <title>Folding features and dynamics of 3D genome architecture in plant fungal pathogens.</title>
        <authorList>
            <person name="Xia C."/>
        </authorList>
    </citation>
    <scope>NUCLEOTIDE SEQUENCE [LARGE SCALE GENOMIC DNA]</scope>
    <source>
        <strain evidence="1 2">93-210</strain>
    </source>
</reference>
<protein>
    <submittedName>
        <fullName evidence="1">Uncharacterized protein</fullName>
    </submittedName>
</protein>
<sequence length="99" mass="11311">MYRGEFLFPPIWPIHSESMQAIHPSLCPILYVQDNEQPTPETTRTTTDVKTRNTIIEVKTSSGPYEMGKAMLEIVVQTRVSDSQYILPKLEKGYALPKK</sequence>
<proteinExistence type="predicted"/>
<dbReference type="EMBL" id="CM045869">
    <property type="protein sequence ID" value="KAI7955005.1"/>
    <property type="molecule type" value="Genomic_DNA"/>
</dbReference>
<reference evidence="2" key="2">
    <citation type="journal article" date="2018" name="Mol. Plant Microbe Interact.">
        <title>Genome sequence resources for the wheat stripe rust pathogen (Puccinia striiformis f. sp. tritici) and the barley stripe rust pathogen (Puccinia striiformis f. sp. hordei).</title>
        <authorList>
            <person name="Xia C."/>
            <person name="Wang M."/>
            <person name="Yin C."/>
            <person name="Cornejo O.E."/>
            <person name="Hulbert S.H."/>
            <person name="Chen X."/>
        </authorList>
    </citation>
    <scope>NUCLEOTIDE SEQUENCE [LARGE SCALE GENOMIC DNA]</scope>
    <source>
        <strain evidence="2">93-210</strain>
    </source>
</reference>
<dbReference type="Proteomes" id="UP001060170">
    <property type="component" value="Chromosome 5"/>
</dbReference>
<accession>A0ACC0EL46</accession>